<dbReference type="Proteomes" id="UP000215616">
    <property type="component" value="Unassembled WGS sequence"/>
</dbReference>
<organism evidence="1 2">
    <name type="scientific">Caulobacter vibrioides</name>
    <name type="common">Caulobacter crescentus</name>
    <dbReference type="NCBI Taxonomy" id="155892"/>
    <lineage>
        <taxon>Bacteria</taxon>
        <taxon>Pseudomonadati</taxon>
        <taxon>Pseudomonadota</taxon>
        <taxon>Alphaproteobacteria</taxon>
        <taxon>Caulobacterales</taxon>
        <taxon>Caulobacteraceae</taxon>
        <taxon>Caulobacter</taxon>
    </lineage>
</organism>
<dbReference type="AlphaFoldDB" id="A0A258D419"/>
<name>A0A258D419_CAUVI</name>
<protein>
    <submittedName>
        <fullName evidence="1">Uncharacterized protein</fullName>
    </submittedName>
</protein>
<accession>A0A258D419</accession>
<feature type="non-terminal residue" evidence="1">
    <location>
        <position position="1"/>
    </location>
</feature>
<comment type="caution">
    <text evidence="1">The sequence shown here is derived from an EMBL/GenBank/DDBJ whole genome shotgun (WGS) entry which is preliminary data.</text>
</comment>
<reference evidence="1 2" key="1">
    <citation type="submission" date="2017-03" db="EMBL/GenBank/DDBJ databases">
        <title>Lifting the veil on microbial sulfur biogeochemistry in mining wastewaters.</title>
        <authorList>
            <person name="Kantor R.S."/>
            <person name="Colenbrander Nelson T."/>
            <person name="Marshall S."/>
            <person name="Bennett D."/>
            <person name="Apte S."/>
            <person name="Camacho D."/>
            <person name="Thomas B.C."/>
            <person name="Warren L.A."/>
            <person name="Banfield J.F."/>
        </authorList>
    </citation>
    <scope>NUCLEOTIDE SEQUENCE [LARGE SCALE GENOMIC DNA]</scope>
    <source>
        <strain evidence="1">32-67-7</strain>
    </source>
</reference>
<proteinExistence type="predicted"/>
<evidence type="ECO:0000313" key="1">
    <source>
        <dbReference type="EMBL" id="OYX02498.1"/>
    </source>
</evidence>
<sequence length="170" mass="18509">RLRAQARDLAQSAIGRDQVRSCAFEMAADDLAWGRAPLSTWRTFALDSVLDPEGEPIALAAPQTDAAIQAEGRQLARDIERQALSSRDAFDAIRGLAAELGAAAQLQALLWRDPRIKAPARLRAIMRASIEPLQRRIGGLTLDSRPPSEAARQTARPISAWRKLFGGHPA</sequence>
<dbReference type="EMBL" id="NCDQ01000184">
    <property type="protein sequence ID" value="OYX02498.1"/>
    <property type="molecule type" value="Genomic_DNA"/>
</dbReference>
<gene>
    <name evidence="1" type="ORF">B7Z12_11930</name>
</gene>
<evidence type="ECO:0000313" key="2">
    <source>
        <dbReference type="Proteomes" id="UP000215616"/>
    </source>
</evidence>